<evidence type="ECO:0000259" key="1">
    <source>
        <dbReference type="PROSITE" id="PS50268"/>
    </source>
</evidence>
<dbReference type="PROSITE" id="PS50268">
    <property type="entry name" value="CADHERIN_2"/>
    <property type="match status" value="1"/>
</dbReference>
<name>A0A5C1ACF6_9BACT</name>
<protein>
    <submittedName>
        <fullName evidence="2">Beta-propeller repeat protein</fullName>
    </submittedName>
</protein>
<dbReference type="GO" id="GO:0016020">
    <property type="term" value="C:membrane"/>
    <property type="evidence" value="ECO:0007669"/>
    <property type="project" value="InterPro"/>
</dbReference>
<dbReference type="CDD" id="cd11304">
    <property type="entry name" value="Cadherin_repeat"/>
    <property type="match status" value="1"/>
</dbReference>
<reference evidence="3" key="1">
    <citation type="submission" date="2019-08" db="EMBL/GenBank/DDBJ databases">
        <title>Limnoglobus roseus gen. nov., sp. nov., a novel freshwater planctomycete with a giant genome from the family Gemmataceae.</title>
        <authorList>
            <person name="Kulichevskaya I.S."/>
            <person name="Naumoff D.G."/>
            <person name="Miroshnikov K."/>
            <person name="Ivanova A."/>
            <person name="Philippov D.A."/>
            <person name="Hakobyan A."/>
            <person name="Rijpstra I.C."/>
            <person name="Sinninghe Damste J.S."/>
            <person name="Liesack W."/>
            <person name="Dedysh S.N."/>
        </authorList>
    </citation>
    <scope>NUCLEOTIDE SEQUENCE [LARGE SCALE GENOMIC DNA]</scope>
    <source>
        <strain evidence="3">PX52</strain>
    </source>
</reference>
<accession>A0A5C1ACF6</accession>
<dbReference type="PANTHER" id="PTHR34720">
    <property type="entry name" value="MICROCYSTIN DEPENDENT PROTEIN"/>
    <property type="match status" value="1"/>
</dbReference>
<dbReference type="InterPro" id="IPR018511">
    <property type="entry name" value="Hemolysin-typ_Ca-bd_CS"/>
</dbReference>
<dbReference type="Pfam" id="PF17963">
    <property type="entry name" value="Big_9"/>
    <property type="match status" value="4"/>
</dbReference>
<dbReference type="PRINTS" id="PR00313">
    <property type="entry name" value="CABNDNGRPT"/>
</dbReference>
<keyword evidence="3" id="KW-1185">Reference proteome</keyword>
<dbReference type="Gene3D" id="2.60.40.10">
    <property type="entry name" value="Immunoglobulins"/>
    <property type="match status" value="1"/>
</dbReference>
<dbReference type="NCBIfam" id="TIGR02608">
    <property type="entry name" value="delta_60_rpt"/>
    <property type="match status" value="11"/>
</dbReference>
<dbReference type="InterPro" id="IPR040853">
    <property type="entry name" value="RapA2_cadherin-like"/>
</dbReference>
<dbReference type="Gene3D" id="2.60.40.3440">
    <property type="match status" value="4"/>
</dbReference>
<dbReference type="Pfam" id="PF00353">
    <property type="entry name" value="HemolysinCabind"/>
    <property type="match status" value="1"/>
</dbReference>
<evidence type="ECO:0000313" key="2">
    <source>
        <dbReference type="EMBL" id="QEL16295.1"/>
    </source>
</evidence>
<dbReference type="Gene3D" id="2.60.40.2030">
    <property type="match status" value="1"/>
</dbReference>
<dbReference type="OrthoDB" id="292060at2"/>
<dbReference type="InterPro" id="IPR011049">
    <property type="entry name" value="Serralysin-like_metalloprot_C"/>
</dbReference>
<dbReference type="InterPro" id="IPR015919">
    <property type="entry name" value="Cadherin-like_sf"/>
</dbReference>
<dbReference type="NCBIfam" id="NF012211">
    <property type="entry name" value="tand_rpt_95"/>
    <property type="match status" value="12"/>
</dbReference>
<sequence length="2902" mass="294571">MRRTTSAPRRSAWLGRSILGFERLEDRAQPATLTLTLANASLVENGPSTTATLTRTGDLSQALSVAIASSDTTEVVAPGTVAIPAGQASTTFTVTPVDDAIVDGLQAVTLTATALTGGTSVGLDTSYGNGGLATVPLEVRWDPGYADVLALPDGKTVAVGPSKVLTNAWAVSRLTTDGRLDSTFGGVGTVHTLFPGTVGSAFPRAVTVQPDGKLLVAGSVDNDRGADWGLARYNPDGTLDSTFGTGGLRVYDFGKYSIVAAVQVEANGNILVSGIGGTSDGFYVARLDSTGARIAERTLVVDTDPMHFHAIDDMAVGADGKILLVGHVGPDASSFVVVRLTAALAPDTSFAAGGVRTLPATAFGSQYATAEPSGVAVLPGGKVVVAGTVQSPNIAGRGDFAAARLNADGTLDATFAGDGTATLNLGTSVASRDDGALGLAVQPDGKVVLGGYTWPGVGGSDQAIARLNADGTPDLTLNGTGWYVAPNQPSLFEQIYAISLQPDGRLVAVAGYYTDFWVARFNLPTGDRPTATAALTVADDDVVPASLTLTISPTTFSEAAGTTAATGTVTRGGLPLNVALVVTLASNDTTEATVPASVTIPAGQASASFSVAAMNDTLTDGTQAVRITATAAGLTATANISVTDDEPALTVTIDRASVLEQAGANAAVGTVTRANTPLDQALVVNLTSSDTTEATVPASVTIPAGQASATFPVSGVDDTITDGPQGVTITATATGPGAAGPIAYDTAWGSSGWISGVVRGRVAVQVDGKLLVAGTYGTVGSNADFVVRQYNANGTTDATFGTNGATYVNAFGPSDQLEAILVQPDGKVLLIGSGTSATTLPGTIVLARLLANGALDTSFGTGGISRLNFGTSVAASPTDAALQSDGKIVLTGNVGGAFAVARLTANGTLDTTFDGDGWATTAFSAANSRAMAVAVQPDGKIVAIGHTNDGTAAQKFVLARYNANGSLDTTFNTTGKVESALNYAYQSGSDVVVQADGKIVLAGSVRANATTTSNDFVVVRYTTTGSVDTGYAASGVVYESAASTVAGAPVRLILQPDGRIIAAGTTGAPTTSRSRILRLSTTGAVEARTDSTWTTSSTQSIALDTAGNVYLAYNYGSGGTSGYVDRFKTTTGSVAVGTPATTRLNVLDNEPFAAVADAYSATEDTTLVVGVATGVRANDTVTAGISVAAEVLTQPTRGTLTLAADGSFTYRPNPDAFGTDTFTYRLRDGTAYSNTATATITVANVNDAPVALDDAYTVDEDTTLSPATAAAQTSLTMVSETGDYIGQGRTYNLSPATGTFTVSGTAAFVRIRYYNPAGTADWWDLYFRSQYDSVPLTPGTYLNAERASFRTVGKPGLDVSGQGRGSNTLTGQFTILQIETNAAGQITRFAADFEQHSEGWTSALRGSVRLNYAPGGTGVLTNDTDADGDPLTVALVSGPSHGQLTLNPNGTFIYKPAANYNGPDSFQYRASDGALVSNVTMVNLTVRPVDDLPPVTVADTATTAEDTPAVIDVLANDTDPQGLVLTPAVVTQPANGTASVNAAGRVVYTPRANFFGTDIFTYRATSSEGAGNAATVTVTVTPVPDAPVATSDSYDLNQGGTRTVGAPGVLGNDTDPDGDPLTAALVSGPGNGTLTLNPDGSFTYVPAPAFFGTDTFTYAAVDGTGMTVTALVKLLVVQTNRPPTAADDVAAGDEDQIIGIDVLANDTDPDGNLLSALVLTQPAHGSAAVSANNGRVYYTPAANWFGTDTFTYRAFDGLVYSAPATVTVTVRPVDDAPIARPDSFDVLEDNTLTVGAPGVLGNDTDIEGDPITAGLVTSPANGTLTLNADGSFTYTPNSNFNGQDRFTYRPSDGQLSGTPVTVTINVAPVNDPPVGNADFLTTYEDSSLNILPSDLLKNDTDPEQNPLLIGSYTQPAHGTLTRAVSFIGYVYRPNPNFFGTDTFTYRPSDTLSYGPSDGQLLGNETTVTITVVPVADAPVGVNDAYTVAEDGTLIVPAAGVLANDTDPDSPVLTAVLVSGPAHGTLNLAANGGFTYTPNANYNGPDTFTYRANDGSADSNPVTVSITVTAVNHAPIGTPDVYTVGEDGVLTVPATDGVLVNDTDADGDTLTVDLLSGPASGGLILSPNGRFTYTPSPNFFGTDTFTYRPVDGQVVAANPVTVTITVTPVNDVPVGLPDALAAIEDTPLFITTPTLLANDLDPDGDQLTLAAVTQPAHGTLTAALTTAGYVYRPDPNFFGTDTFTYRPFDGLVLGDVVTVTITVAPVNDPPTATPDTMQLAEDTTGTAAVLANDADVDGDALTVTGIGQAAHGTVSLSAAGVTYTPAADFFGSDSFTYTISDGKGGTATGTVTIFVSAVNDAPTLAALDDRTIATGVGQQTVTLAGITAGAPNEDDVLTVTATSSNPGLIPNPTVVYSSPVSTGTLLLTPIANASGTAVITVTVSDGQLSVVRQFTVTVTSVNSAPTTTGLPAVTLLEDATATNIPLGDGFADAESGSAGLTYTVVGNTNATLFSAVTVTGGTLKLTPAANANGSATLTIRATDTGGLSVQTTLFVTVTPVSDAPSFTPGGDQTVTAGSGPKKVGGWATGISRGPADEAAQGLTFLVSTSNPELFVVPPAIDPATGTLTFIPEASATGTATVTVTLRDTGGGTDTSTPRTFTIALTPNGLPTAVGVRKIGTDVIITGGEGADTVTITVQGVQIRVEAYLSGGKYVYYFPGVSRVVVDTKGGNDTITFASTLTIPTWTDAGAGDDTVTGGGGPDEIYLGAGDDTADGGAGDDFIAGGAGADVIQGGVGSDTIYGGDGNDLIIGGPQVDQLFGQDGNDIVIGGSAAVSNPATDSLRKVLTDWDPTRAGVYADLRTRLQVSPDGTNNRLTGGTGTDWFWAVTPPDTIDDLEPGEQRN</sequence>
<dbReference type="InterPro" id="IPR013783">
    <property type="entry name" value="Ig-like_fold"/>
</dbReference>
<dbReference type="SUPFAM" id="SSF141072">
    <property type="entry name" value="CalX-like"/>
    <property type="match status" value="3"/>
</dbReference>
<dbReference type="SUPFAM" id="SSF75011">
    <property type="entry name" value="3-carboxy-cis,cis-mucoante lactonizing enzyme"/>
    <property type="match status" value="1"/>
</dbReference>
<dbReference type="GO" id="GO:0007156">
    <property type="term" value="P:homophilic cell adhesion via plasma membrane adhesion molecules"/>
    <property type="evidence" value="ECO:0007669"/>
    <property type="project" value="InterPro"/>
</dbReference>
<proteinExistence type="predicted"/>
<dbReference type="EMBL" id="CP042425">
    <property type="protein sequence ID" value="QEL16295.1"/>
    <property type="molecule type" value="Genomic_DNA"/>
</dbReference>
<dbReference type="SUPFAM" id="SSF49313">
    <property type="entry name" value="Cadherin-like"/>
    <property type="match status" value="1"/>
</dbReference>
<dbReference type="Proteomes" id="UP000324974">
    <property type="component" value="Chromosome"/>
</dbReference>
<dbReference type="Pfam" id="PF17803">
    <property type="entry name" value="Cadherin_4"/>
    <property type="match status" value="5"/>
</dbReference>
<dbReference type="Gene3D" id="2.80.10.50">
    <property type="match status" value="4"/>
</dbReference>
<organism evidence="2 3">
    <name type="scientific">Limnoglobus roseus</name>
    <dbReference type="NCBI Taxonomy" id="2598579"/>
    <lineage>
        <taxon>Bacteria</taxon>
        <taxon>Pseudomonadati</taxon>
        <taxon>Planctomycetota</taxon>
        <taxon>Planctomycetia</taxon>
        <taxon>Gemmatales</taxon>
        <taxon>Gemmataceae</taxon>
        <taxon>Limnoglobus</taxon>
    </lineage>
</organism>
<dbReference type="GO" id="GO:0005509">
    <property type="term" value="F:calcium ion binding"/>
    <property type="evidence" value="ECO:0007669"/>
    <property type="project" value="InterPro"/>
</dbReference>
<dbReference type="InterPro" id="IPR002126">
    <property type="entry name" value="Cadherin-like_dom"/>
</dbReference>
<dbReference type="Gene3D" id="2.150.10.10">
    <property type="entry name" value="Serralysin-like metalloprotease, C-terminal"/>
    <property type="match status" value="2"/>
</dbReference>
<feature type="domain" description="Cadherin" evidence="1">
    <location>
        <begin position="2490"/>
        <end position="2565"/>
    </location>
</feature>
<dbReference type="SUPFAM" id="SSF63829">
    <property type="entry name" value="Calcium-dependent phosphotriesterase"/>
    <property type="match status" value="1"/>
</dbReference>
<dbReference type="PROSITE" id="PS00330">
    <property type="entry name" value="HEMOLYSIN_CALCIUM"/>
    <property type="match status" value="3"/>
</dbReference>
<dbReference type="Pfam" id="PF17164">
    <property type="entry name" value="DUF5122"/>
    <property type="match status" value="11"/>
</dbReference>
<evidence type="ECO:0000313" key="3">
    <source>
        <dbReference type="Proteomes" id="UP000324974"/>
    </source>
</evidence>
<dbReference type="Gene3D" id="2.60.40.2810">
    <property type="match status" value="7"/>
</dbReference>
<dbReference type="KEGG" id="lrs:PX52LOC_03236"/>
<dbReference type="SUPFAM" id="SSF51120">
    <property type="entry name" value="beta-Roll"/>
    <property type="match status" value="1"/>
</dbReference>
<dbReference type="InterPro" id="IPR013431">
    <property type="entry name" value="Delta_60_rpt"/>
</dbReference>
<dbReference type="NCBIfam" id="TIGR01965">
    <property type="entry name" value="VCBS_repeat"/>
    <property type="match status" value="1"/>
</dbReference>
<dbReference type="PANTHER" id="PTHR34720:SF9">
    <property type="entry name" value="BLR4714 PROTEIN"/>
    <property type="match status" value="1"/>
</dbReference>
<dbReference type="InterPro" id="IPR010221">
    <property type="entry name" value="VCBS_dom"/>
</dbReference>
<dbReference type="InterPro" id="IPR038081">
    <property type="entry name" value="CalX-like_sf"/>
</dbReference>
<dbReference type="InterPro" id="IPR001343">
    <property type="entry name" value="Hemolysn_Ca-bd"/>
</dbReference>
<gene>
    <name evidence="2" type="ORF">PX52LOC_03236</name>
</gene>